<evidence type="ECO:0000313" key="3">
    <source>
        <dbReference type="Proteomes" id="UP000242791"/>
    </source>
</evidence>
<gene>
    <name evidence="2" type="ORF">ACJ73_00948</name>
</gene>
<comment type="caution">
    <text evidence="2">The sequence shown here is derived from an EMBL/GenBank/DDBJ whole genome shotgun (WGS) entry which is preliminary data.</text>
</comment>
<evidence type="ECO:0000313" key="2">
    <source>
        <dbReference type="EMBL" id="OJD27660.1"/>
    </source>
</evidence>
<dbReference type="EMBL" id="LGTZ01000077">
    <property type="protein sequence ID" value="OJD27660.1"/>
    <property type="molecule type" value="Genomic_DNA"/>
</dbReference>
<dbReference type="VEuPathDB" id="FungiDB:ACJ73_00948"/>
<evidence type="ECO:0000256" key="1">
    <source>
        <dbReference type="SAM" id="MobiDB-lite"/>
    </source>
</evidence>
<feature type="region of interest" description="Disordered" evidence="1">
    <location>
        <begin position="88"/>
        <end position="112"/>
    </location>
</feature>
<name>A0A1J9RI61_9EURO</name>
<sequence length="112" mass="12468">MNDPLSWNKLAVPSMLKEQLGSLVQNFKVDRYDVLSVAFQGYVRCHGHGEIPMLIGITPNSPSDMPIQMQRGNWQQAARKCNQMEGGEWNGMKRADDSAATNIVTAEPSYAQ</sequence>
<reference evidence="2 3" key="1">
    <citation type="submission" date="2015-08" db="EMBL/GenBank/DDBJ databases">
        <title>Emmonsia species relationships and genome sequence.</title>
        <authorList>
            <person name="Cuomo C.A."/>
            <person name="Schwartz I.S."/>
            <person name="Kenyon C."/>
            <person name="De Hoog G.S."/>
            <person name="Govender N.P."/>
            <person name="Botha A."/>
            <person name="Moreno L."/>
            <person name="De Vries M."/>
            <person name="Munoz J.F."/>
            <person name="Stielow J.B."/>
        </authorList>
    </citation>
    <scope>NUCLEOTIDE SEQUENCE [LARGE SCALE GENOMIC DNA]</scope>
    <source>
        <strain evidence="2 3">EI222</strain>
    </source>
</reference>
<accession>A0A1J9RI61</accession>
<dbReference type="AlphaFoldDB" id="A0A1J9RI61"/>
<organism evidence="2 3">
    <name type="scientific">Blastomyces percursus</name>
    <dbReference type="NCBI Taxonomy" id="1658174"/>
    <lineage>
        <taxon>Eukaryota</taxon>
        <taxon>Fungi</taxon>
        <taxon>Dikarya</taxon>
        <taxon>Ascomycota</taxon>
        <taxon>Pezizomycotina</taxon>
        <taxon>Eurotiomycetes</taxon>
        <taxon>Eurotiomycetidae</taxon>
        <taxon>Onygenales</taxon>
        <taxon>Ajellomycetaceae</taxon>
        <taxon>Blastomyces</taxon>
    </lineage>
</organism>
<dbReference type="Proteomes" id="UP000242791">
    <property type="component" value="Unassembled WGS sequence"/>
</dbReference>
<protein>
    <submittedName>
        <fullName evidence="2">Uncharacterized protein</fullName>
    </submittedName>
</protein>
<keyword evidence="3" id="KW-1185">Reference proteome</keyword>
<proteinExistence type="predicted"/>